<organism evidence="1 2">
    <name type="scientific">Heyndrickxia oleronia</name>
    <dbReference type="NCBI Taxonomy" id="38875"/>
    <lineage>
        <taxon>Bacteria</taxon>
        <taxon>Bacillati</taxon>
        <taxon>Bacillota</taxon>
        <taxon>Bacilli</taxon>
        <taxon>Bacillales</taxon>
        <taxon>Bacillaceae</taxon>
        <taxon>Heyndrickxia</taxon>
    </lineage>
</organism>
<evidence type="ECO:0000313" key="1">
    <source>
        <dbReference type="EMBL" id="MDH5164537.1"/>
    </source>
</evidence>
<reference evidence="1" key="1">
    <citation type="submission" date="2023-03" db="EMBL/GenBank/DDBJ databases">
        <title>Bacterial isolates from washroom surfaces on a university campus.</title>
        <authorList>
            <person name="Holman D.B."/>
            <person name="Gzyl K.E."/>
            <person name="Taheri A.E."/>
        </authorList>
    </citation>
    <scope>NUCLEOTIDE SEQUENCE</scope>
    <source>
        <strain evidence="1">RD03</strain>
    </source>
</reference>
<gene>
    <name evidence="1" type="ORF">P5X88_26805</name>
</gene>
<evidence type="ECO:0008006" key="3">
    <source>
        <dbReference type="Google" id="ProtNLM"/>
    </source>
</evidence>
<name>A0AAW6T4M8_9BACI</name>
<comment type="caution">
    <text evidence="1">The sequence shown here is derived from an EMBL/GenBank/DDBJ whole genome shotgun (WGS) entry which is preliminary data.</text>
</comment>
<dbReference type="RefSeq" id="WP_280619236.1">
    <property type="nucleotide sequence ID" value="NZ_JAROYP010000036.1"/>
</dbReference>
<dbReference type="Proteomes" id="UP001159179">
    <property type="component" value="Unassembled WGS sequence"/>
</dbReference>
<protein>
    <recommendedName>
        <fullName evidence="3">XRE family transcriptional regulator</fullName>
    </recommendedName>
</protein>
<dbReference type="Pfam" id="PF20317">
    <property type="entry name" value="HTH_60"/>
    <property type="match status" value="1"/>
</dbReference>
<dbReference type="EMBL" id="JAROYP010000036">
    <property type="protein sequence ID" value="MDH5164537.1"/>
    <property type="molecule type" value="Genomic_DNA"/>
</dbReference>
<accession>A0AAW6T4M8</accession>
<dbReference type="InterPro" id="IPR046930">
    <property type="entry name" value="HTH_60"/>
</dbReference>
<evidence type="ECO:0000313" key="2">
    <source>
        <dbReference type="Proteomes" id="UP001159179"/>
    </source>
</evidence>
<dbReference type="AlphaFoldDB" id="A0AAW6T4M8"/>
<sequence length="144" mass="16670">MFGDFRNSSVSNQNSDVYKEKFHILSKNFDLKPEQLSKLLNIPISKINNVKDEEITNDEKEKIEYISAMLNYGLPGMEANERVQILLDTLIEEFQLSISNIAKMINVEENDLLNFKENGSIKKEIELKICVNLVMLNFILNQNK</sequence>
<proteinExistence type="predicted"/>